<dbReference type="Pfam" id="PF01408">
    <property type="entry name" value="GFO_IDH_MocA"/>
    <property type="match status" value="1"/>
</dbReference>
<name>A0A4R6API2_9RHOB</name>
<dbReference type="InterPro" id="IPR052515">
    <property type="entry name" value="Gfo/Idh/MocA_Oxidoreductase"/>
</dbReference>
<comment type="caution">
    <text evidence="3">The sequence shown here is derived from an EMBL/GenBank/DDBJ whole genome shotgun (WGS) entry which is preliminary data.</text>
</comment>
<reference evidence="3 4" key="1">
    <citation type="submission" date="2019-03" db="EMBL/GenBank/DDBJ databases">
        <title>Rhodobacteraceae bacterium SM1902, a new member of the family Rhodobacteraceae isolated from Yantai.</title>
        <authorList>
            <person name="Sun Y."/>
        </authorList>
    </citation>
    <scope>NUCLEOTIDE SEQUENCE [LARGE SCALE GENOMIC DNA]</scope>
    <source>
        <strain evidence="3 4">SM1902</strain>
    </source>
</reference>
<dbReference type="OrthoDB" id="9792935at2"/>
<feature type="domain" description="Gfo/Idh/MocA-like oxidoreductase N-terminal" evidence="1">
    <location>
        <begin position="10"/>
        <end position="130"/>
    </location>
</feature>
<dbReference type="PANTHER" id="PTHR43249">
    <property type="entry name" value="UDP-N-ACETYL-2-AMINO-2-DEOXY-D-GLUCURONATE OXIDASE"/>
    <property type="match status" value="1"/>
</dbReference>
<dbReference type="SUPFAM" id="SSF51735">
    <property type="entry name" value="NAD(P)-binding Rossmann-fold domains"/>
    <property type="match status" value="1"/>
</dbReference>
<organism evidence="3 4">
    <name type="scientific">Meridianimarinicoccus aquatilis</name>
    <dbReference type="NCBI Taxonomy" id="2552766"/>
    <lineage>
        <taxon>Bacteria</taxon>
        <taxon>Pseudomonadati</taxon>
        <taxon>Pseudomonadota</taxon>
        <taxon>Alphaproteobacteria</taxon>
        <taxon>Rhodobacterales</taxon>
        <taxon>Paracoccaceae</taxon>
        <taxon>Meridianimarinicoccus</taxon>
    </lineage>
</organism>
<dbReference type="Gene3D" id="3.40.50.720">
    <property type="entry name" value="NAD(P)-binding Rossmann-like Domain"/>
    <property type="match status" value="1"/>
</dbReference>
<evidence type="ECO:0000259" key="2">
    <source>
        <dbReference type="Pfam" id="PF22725"/>
    </source>
</evidence>
<feature type="domain" description="GFO/IDH/MocA-like oxidoreductase" evidence="2">
    <location>
        <begin position="142"/>
        <end position="263"/>
    </location>
</feature>
<dbReference type="Gene3D" id="3.30.360.10">
    <property type="entry name" value="Dihydrodipicolinate Reductase, domain 2"/>
    <property type="match status" value="1"/>
</dbReference>
<dbReference type="InterPro" id="IPR000683">
    <property type="entry name" value="Gfo/Idh/MocA-like_OxRdtase_N"/>
</dbReference>
<evidence type="ECO:0000313" key="3">
    <source>
        <dbReference type="EMBL" id="TDL85294.1"/>
    </source>
</evidence>
<dbReference type="RefSeq" id="WP_133343868.1">
    <property type="nucleotide sequence ID" value="NZ_SMZO01000047.1"/>
</dbReference>
<dbReference type="InterPro" id="IPR055170">
    <property type="entry name" value="GFO_IDH_MocA-like_dom"/>
</dbReference>
<dbReference type="GO" id="GO:0000166">
    <property type="term" value="F:nucleotide binding"/>
    <property type="evidence" value="ECO:0007669"/>
    <property type="project" value="InterPro"/>
</dbReference>
<dbReference type="SUPFAM" id="SSF55347">
    <property type="entry name" value="Glyceraldehyde-3-phosphate dehydrogenase-like, C-terminal domain"/>
    <property type="match status" value="1"/>
</dbReference>
<accession>A0A4R6API2</accession>
<dbReference type="Pfam" id="PF22725">
    <property type="entry name" value="GFO_IDH_MocA_C3"/>
    <property type="match status" value="1"/>
</dbReference>
<dbReference type="InterPro" id="IPR036291">
    <property type="entry name" value="NAD(P)-bd_dom_sf"/>
</dbReference>
<dbReference type="Proteomes" id="UP000294562">
    <property type="component" value="Unassembled WGS sequence"/>
</dbReference>
<keyword evidence="4" id="KW-1185">Reference proteome</keyword>
<dbReference type="EMBL" id="SMZO01000047">
    <property type="protein sequence ID" value="TDL85294.1"/>
    <property type="molecule type" value="Genomic_DNA"/>
</dbReference>
<protein>
    <submittedName>
        <fullName evidence="3">Gfo/Idh/MocA family oxidoreductase</fullName>
    </submittedName>
</protein>
<dbReference type="AlphaFoldDB" id="A0A4R6API2"/>
<dbReference type="PANTHER" id="PTHR43249:SF1">
    <property type="entry name" value="D-GLUCOSIDE 3-DEHYDROGENASE"/>
    <property type="match status" value="1"/>
</dbReference>
<gene>
    <name evidence="3" type="ORF">E2L05_15945</name>
</gene>
<evidence type="ECO:0000259" key="1">
    <source>
        <dbReference type="Pfam" id="PF01408"/>
    </source>
</evidence>
<evidence type="ECO:0000313" key="4">
    <source>
        <dbReference type="Proteomes" id="UP000294562"/>
    </source>
</evidence>
<proteinExistence type="predicted"/>
<sequence length="350" mass="37539">MSVPKIHPSIGVALIGAGMIAPTHVAALSAARDRVRLRAVVARRPERAEYLAEKWQGDAPVFTSDLSVVTNDPEIKMAIVATPPSVRIDLIDTLAKAGKHILLEKPVARTADEAMEVVEICERAGVTLGILFQHRVQESSKAAARYIAQGQLGLLGHVEIAAPLWREQSYYDELGRGTYERDGGGVLITQAIHTIDLALSLTGPVTTVQAMTATTPLHKMEAEDFAVAGLKFASGAVGSLVASTATFPAGHEMVTLHFENASLRLGRARLDVFWRDGRKETQDFGVADEEDGGPIVAKHHLHQGVIEDFVDAIHTGRPPMVTGREGLAAHRLIDAIEASSRTGRVVNVTG</sequence>